<evidence type="ECO:0000256" key="8">
    <source>
        <dbReference type="ARBA" id="ARBA00022840"/>
    </source>
</evidence>
<dbReference type="Gene3D" id="1.10.510.10">
    <property type="entry name" value="Transferase(Phosphotransferase) domain 1"/>
    <property type="match status" value="1"/>
</dbReference>
<evidence type="ECO:0000256" key="9">
    <source>
        <dbReference type="ARBA" id="ARBA00022989"/>
    </source>
</evidence>
<evidence type="ECO:0000256" key="4">
    <source>
        <dbReference type="ARBA" id="ARBA00022692"/>
    </source>
</evidence>
<sequence>MQLTLIISSFCFILLAFCSKVIAETPYTCKEFKCGHHGPAIKFPFSLKGNLPDPHCEYPGFLVSCNEKHQPILELPIPVKLPIKSIDYKTQKIQLYDPESCLLVKLLKVLNKSISPFHYSKDQMTDITLYNCPSGERKLTYPIPCFSGPGYQIYSVPSFEGIEALPLMSCTKMYNLSSVPFGSYNLPQILFLEWSEPNCGPCEVQGQKCGLKNNGTKSIEIECVRMKKEGAKTKLVATGSTLGSFSLILLAAATYRVYSSDRKEKENQLKIERFLDDYRALKPSRYSYADIKRITNDFKDNLGQGAYGTVYKGKLSSECFVAVKVLNSTKGNGEEFVNEVGTMGHIHHVNVVRLVGFCADGFRRALVYDFLPNGSLQDFISSANNNNSFLGWEKLQDIALGIAKGIEYLHQGCDQRILHFDIKPHNVLLDHNFTPKISDFGLAKLCSKDQSIVSMTTARGTMGYIAPEVFSRNFGNVSYKSDVYSYGMVLLEMVGGRKNIGSSTENTNEVYYPEWIYNLLEEGEDLRIHVGEEGDAKIAKRLAIVGLWCIQWHPVDRPSMKGVVQMLEGGESLTMPPNPFASQGPTGISAIAPGRNLNLQLEAIAELE</sequence>
<evidence type="ECO:0000256" key="1">
    <source>
        <dbReference type="ARBA" id="ARBA00004479"/>
    </source>
</evidence>
<evidence type="ECO:0000313" key="15">
    <source>
        <dbReference type="EMBL" id="KAK9912521.1"/>
    </source>
</evidence>
<proteinExistence type="predicted"/>
<dbReference type="SUPFAM" id="SSF56112">
    <property type="entry name" value="Protein kinase-like (PK-like)"/>
    <property type="match status" value="1"/>
</dbReference>
<evidence type="ECO:0000256" key="11">
    <source>
        <dbReference type="ARBA" id="ARBA00023180"/>
    </source>
</evidence>
<organism evidence="15 16">
    <name type="scientific">Rubus argutus</name>
    <name type="common">Southern blackberry</name>
    <dbReference type="NCBI Taxonomy" id="59490"/>
    <lineage>
        <taxon>Eukaryota</taxon>
        <taxon>Viridiplantae</taxon>
        <taxon>Streptophyta</taxon>
        <taxon>Embryophyta</taxon>
        <taxon>Tracheophyta</taxon>
        <taxon>Spermatophyta</taxon>
        <taxon>Magnoliopsida</taxon>
        <taxon>eudicotyledons</taxon>
        <taxon>Gunneridae</taxon>
        <taxon>Pentapetalae</taxon>
        <taxon>rosids</taxon>
        <taxon>fabids</taxon>
        <taxon>Rosales</taxon>
        <taxon>Rosaceae</taxon>
        <taxon>Rosoideae</taxon>
        <taxon>Rosoideae incertae sedis</taxon>
        <taxon>Rubus</taxon>
    </lineage>
</organism>
<evidence type="ECO:0000256" key="6">
    <source>
        <dbReference type="ARBA" id="ARBA00022741"/>
    </source>
</evidence>
<dbReference type="FunFam" id="3.30.200.20:FF:000178">
    <property type="entry name" value="serine/threonine-protein kinase PBS1-like"/>
    <property type="match status" value="1"/>
</dbReference>
<dbReference type="GO" id="GO:0016020">
    <property type="term" value="C:membrane"/>
    <property type="evidence" value="ECO:0007669"/>
    <property type="project" value="UniProtKB-SubCell"/>
</dbReference>
<dbReference type="CDD" id="cd14066">
    <property type="entry name" value="STKc_IRAK"/>
    <property type="match status" value="1"/>
</dbReference>
<evidence type="ECO:0000259" key="14">
    <source>
        <dbReference type="PROSITE" id="PS50011"/>
    </source>
</evidence>
<keyword evidence="2" id="KW-0723">Serine/threonine-protein kinase</keyword>
<keyword evidence="3" id="KW-0808">Transferase</keyword>
<dbReference type="InterPro" id="IPR017441">
    <property type="entry name" value="Protein_kinase_ATP_BS"/>
</dbReference>
<keyword evidence="10" id="KW-0472">Membrane</keyword>
<dbReference type="FunFam" id="1.10.510.10:FF:000590">
    <property type="entry name" value="PR5-like receptor kinase"/>
    <property type="match status" value="1"/>
</dbReference>
<dbReference type="InterPro" id="IPR045874">
    <property type="entry name" value="LRK10/LRL21-25-like"/>
</dbReference>
<dbReference type="SMART" id="SM00220">
    <property type="entry name" value="S_TKc"/>
    <property type="match status" value="1"/>
</dbReference>
<evidence type="ECO:0000313" key="16">
    <source>
        <dbReference type="Proteomes" id="UP001457282"/>
    </source>
</evidence>
<keyword evidence="5 13" id="KW-0732">Signal</keyword>
<dbReference type="GO" id="GO:0005524">
    <property type="term" value="F:ATP binding"/>
    <property type="evidence" value="ECO:0007669"/>
    <property type="project" value="UniProtKB-UniRule"/>
</dbReference>
<reference evidence="15 16" key="1">
    <citation type="journal article" date="2023" name="G3 (Bethesda)">
        <title>A chromosome-length genome assembly and annotation of blackberry (Rubus argutus, cv. 'Hillquist').</title>
        <authorList>
            <person name="Bruna T."/>
            <person name="Aryal R."/>
            <person name="Dudchenko O."/>
            <person name="Sargent D.J."/>
            <person name="Mead D."/>
            <person name="Buti M."/>
            <person name="Cavallini A."/>
            <person name="Hytonen T."/>
            <person name="Andres J."/>
            <person name="Pham M."/>
            <person name="Weisz D."/>
            <person name="Mascagni F."/>
            <person name="Usai G."/>
            <person name="Natali L."/>
            <person name="Bassil N."/>
            <person name="Fernandez G.E."/>
            <person name="Lomsadze A."/>
            <person name="Armour M."/>
            <person name="Olukolu B."/>
            <person name="Poorten T."/>
            <person name="Britton C."/>
            <person name="Davik J."/>
            <person name="Ashrafi H."/>
            <person name="Aiden E.L."/>
            <person name="Borodovsky M."/>
            <person name="Worthington M."/>
        </authorList>
    </citation>
    <scope>NUCLEOTIDE SEQUENCE [LARGE SCALE GENOMIC DNA]</scope>
    <source>
        <strain evidence="15">PI 553951</strain>
    </source>
</reference>
<dbReference type="PROSITE" id="PS00108">
    <property type="entry name" value="PROTEIN_KINASE_ST"/>
    <property type="match status" value="1"/>
</dbReference>
<protein>
    <recommendedName>
        <fullName evidence="14">Protein kinase domain-containing protein</fullName>
    </recommendedName>
</protein>
<gene>
    <name evidence="15" type="ORF">M0R45_036383</name>
</gene>
<dbReference type="Proteomes" id="UP001457282">
    <property type="component" value="Unassembled WGS sequence"/>
</dbReference>
<feature type="signal peptide" evidence="13">
    <location>
        <begin position="1"/>
        <end position="23"/>
    </location>
</feature>
<dbReference type="PANTHER" id="PTHR27009">
    <property type="entry name" value="RUST RESISTANCE KINASE LR10-RELATED"/>
    <property type="match status" value="1"/>
</dbReference>
<evidence type="ECO:0000256" key="10">
    <source>
        <dbReference type="ARBA" id="ARBA00023136"/>
    </source>
</evidence>
<dbReference type="InterPro" id="IPR000719">
    <property type="entry name" value="Prot_kinase_dom"/>
</dbReference>
<keyword evidence="8 12" id="KW-0067">ATP-binding</keyword>
<evidence type="ECO:0000256" key="7">
    <source>
        <dbReference type="ARBA" id="ARBA00022777"/>
    </source>
</evidence>
<dbReference type="GO" id="GO:0004674">
    <property type="term" value="F:protein serine/threonine kinase activity"/>
    <property type="evidence" value="ECO:0007669"/>
    <property type="project" value="UniProtKB-KW"/>
</dbReference>
<evidence type="ECO:0000256" key="12">
    <source>
        <dbReference type="PROSITE-ProRule" id="PRU10141"/>
    </source>
</evidence>
<feature type="binding site" evidence="12">
    <location>
        <position position="324"/>
    </location>
    <ligand>
        <name>ATP</name>
        <dbReference type="ChEBI" id="CHEBI:30616"/>
    </ligand>
</feature>
<evidence type="ECO:0000256" key="13">
    <source>
        <dbReference type="SAM" id="SignalP"/>
    </source>
</evidence>
<feature type="domain" description="Protein kinase" evidence="14">
    <location>
        <begin position="296"/>
        <end position="581"/>
    </location>
</feature>
<keyword evidence="16" id="KW-1185">Reference proteome</keyword>
<dbReference type="AlphaFoldDB" id="A0AAW1VZG7"/>
<keyword evidence="4" id="KW-0812">Transmembrane</keyword>
<dbReference type="GO" id="GO:0030247">
    <property type="term" value="F:polysaccharide binding"/>
    <property type="evidence" value="ECO:0007669"/>
    <property type="project" value="InterPro"/>
</dbReference>
<comment type="subcellular location">
    <subcellularLocation>
        <location evidence="1">Membrane</location>
        <topology evidence="1">Single-pass type I membrane protein</topology>
    </subcellularLocation>
</comment>
<dbReference type="InterPro" id="IPR025287">
    <property type="entry name" value="WAK_GUB"/>
</dbReference>
<dbReference type="PROSITE" id="PS00107">
    <property type="entry name" value="PROTEIN_KINASE_ATP"/>
    <property type="match status" value="1"/>
</dbReference>
<dbReference type="EMBL" id="JBEDUW010000007">
    <property type="protein sequence ID" value="KAK9912521.1"/>
    <property type="molecule type" value="Genomic_DNA"/>
</dbReference>
<dbReference type="InterPro" id="IPR011009">
    <property type="entry name" value="Kinase-like_dom_sf"/>
</dbReference>
<name>A0AAW1VZG7_RUBAR</name>
<keyword evidence="6 12" id="KW-0547">Nucleotide-binding</keyword>
<evidence type="ECO:0000256" key="3">
    <source>
        <dbReference type="ARBA" id="ARBA00022679"/>
    </source>
</evidence>
<dbReference type="Gene3D" id="3.30.200.20">
    <property type="entry name" value="Phosphorylase Kinase, domain 1"/>
    <property type="match status" value="1"/>
</dbReference>
<feature type="chain" id="PRO_5043564999" description="Protein kinase domain-containing protein" evidence="13">
    <location>
        <begin position="24"/>
        <end position="608"/>
    </location>
</feature>
<dbReference type="PROSITE" id="PS50011">
    <property type="entry name" value="PROTEIN_KINASE_DOM"/>
    <property type="match status" value="1"/>
</dbReference>
<dbReference type="InterPro" id="IPR008271">
    <property type="entry name" value="Ser/Thr_kinase_AS"/>
</dbReference>
<comment type="caution">
    <text evidence="15">The sequence shown here is derived from an EMBL/GenBank/DDBJ whole genome shotgun (WGS) entry which is preliminary data.</text>
</comment>
<evidence type="ECO:0000256" key="2">
    <source>
        <dbReference type="ARBA" id="ARBA00022527"/>
    </source>
</evidence>
<keyword evidence="9" id="KW-1133">Transmembrane helix</keyword>
<evidence type="ECO:0000256" key="5">
    <source>
        <dbReference type="ARBA" id="ARBA00022729"/>
    </source>
</evidence>
<keyword evidence="7" id="KW-0418">Kinase</keyword>
<accession>A0AAW1VZG7</accession>
<keyword evidence="11" id="KW-0325">Glycoprotein</keyword>
<dbReference type="Pfam" id="PF00069">
    <property type="entry name" value="Pkinase"/>
    <property type="match status" value="1"/>
</dbReference>
<dbReference type="Pfam" id="PF13947">
    <property type="entry name" value="GUB_WAK_bind"/>
    <property type="match status" value="1"/>
</dbReference>